<keyword evidence="2" id="KW-1185">Reference proteome</keyword>
<name>A0A6L9SC29_9ACTN</name>
<dbReference type="SMART" id="SM00855">
    <property type="entry name" value="PGAM"/>
    <property type="match status" value="1"/>
</dbReference>
<sequence length="169" mass="18769">MSRTLVLLRHAKAAWPDDVEDHERPLSKRGRRDAGEVGRWLRDRDIVVDAALVSSALRTRETYEALAGELKSPPEPQLLDEAYAAGAGDLLDLVRQVSDDVSTLLVVAHNPGIGTLASLIDDETSEVPERFQMRLDYRTSACAVFDVYRSWAELDPGRARLVTFTVPRG</sequence>
<proteinExistence type="predicted"/>
<evidence type="ECO:0000313" key="1">
    <source>
        <dbReference type="EMBL" id="NEE02098.1"/>
    </source>
</evidence>
<dbReference type="EMBL" id="JAAGOA010000013">
    <property type="protein sequence ID" value="NEE02098.1"/>
    <property type="molecule type" value="Genomic_DNA"/>
</dbReference>
<comment type="caution">
    <text evidence="1">The sequence shown here is derived from an EMBL/GenBank/DDBJ whole genome shotgun (WGS) entry which is preliminary data.</text>
</comment>
<gene>
    <name evidence="1" type="ORF">G1H10_18145</name>
</gene>
<evidence type="ECO:0000313" key="2">
    <source>
        <dbReference type="Proteomes" id="UP000475214"/>
    </source>
</evidence>
<protein>
    <submittedName>
        <fullName evidence="1">Histidine phosphatase family protein</fullName>
    </submittedName>
</protein>
<dbReference type="CDD" id="cd07040">
    <property type="entry name" value="HP"/>
    <property type="match status" value="1"/>
</dbReference>
<dbReference type="SUPFAM" id="SSF53254">
    <property type="entry name" value="Phosphoglycerate mutase-like"/>
    <property type="match status" value="1"/>
</dbReference>
<dbReference type="InterPro" id="IPR013078">
    <property type="entry name" value="His_Pase_superF_clade-1"/>
</dbReference>
<dbReference type="Gene3D" id="3.40.50.1240">
    <property type="entry name" value="Phosphoglycerate mutase-like"/>
    <property type="match status" value="1"/>
</dbReference>
<dbReference type="PANTHER" id="PTHR47623">
    <property type="entry name" value="OS09G0287300 PROTEIN"/>
    <property type="match status" value="1"/>
</dbReference>
<dbReference type="RefSeq" id="WP_163740374.1">
    <property type="nucleotide sequence ID" value="NZ_JAAGOA010000013.1"/>
</dbReference>
<dbReference type="Pfam" id="PF00300">
    <property type="entry name" value="His_Phos_1"/>
    <property type="match status" value="1"/>
</dbReference>
<dbReference type="Proteomes" id="UP000475214">
    <property type="component" value="Unassembled WGS sequence"/>
</dbReference>
<dbReference type="InterPro" id="IPR029033">
    <property type="entry name" value="His_PPase_superfam"/>
</dbReference>
<reference evidence="1 2" key="1">
    <citation type="submission" date="2020-02" db="EMBL/GenBank/DDBJ databases">
        <authorList>
            <person name="Li X.-J."/>
            <person name="Han X.-M."/>
        </authorList>
    </citation>
    <scope>NUCLEOTIDE SEQUENCE [LARGE SCALE GENOMIC DNA]</scope>
    <source>
        <strain evidence="1 2">CCTCC AB 2017055</strain>
    </source>
</reference>
<dbReference type="PANTHER" id="PTHR47623:SF1">
    <property type="entry name" value="OS09G0287300 PROTEIN"/>
    <property type="match status" value="1"/>
</dbReference>
<accession>A0A6L9SC29</accession>
<organism evidence="1 2">
    <name type="scientific">Phytoactinopolyspora halotolerans</name>
    <dbReference type="NCBI Taxonomy" id="1981512"/>
    <lineage>
        <taxon>Bacteria</taxon>
        <taxon>Bacillati</taxon>
        <taxon>Actinomycetota</taxon>
        <taxon>Actinomycetes</taxon>
        <taxon>Jiangellales</taxon>
        <taxon>Jiangellaceae</taxon>
        <taxon>Phytoactinopolyspora</taxon>
    </lineage>
</organism>
<dbReference type="AlphaFoldDB" id="A0A6L9SC29"/>